<dbReference type="AlphaFoldDB" id="A0A9X2VK46"/>
<dbReference type="EMBL" id="JANYMP010000006">
    <property type="protein sequence ID" value="MCS7478101.1"/>
    <property type="molecule type" value="Genomic_DNA"/>
</dbReference>
<organism evidence="11 12">
    <name type="scientific">Umezawaea endophytica</name>
    <dbReference type="NCBI Taxonomy" id="1654476"/>
    <lineage>
        <taxon>Bacteria</taxon>
        <taxon>Bacillati</taxon>
        <taxon>Actinomycetota</taxon>
        <taxon>Actinomycetes</taxon>
        <taxon>Pseudonocardiales</taxon>
        <taxon>Pseudonocardiaceae</taxon>
        <taxon>Umezawaea</taxon>
    </lineage>
</organism>
<keyword evidence="12" id="KW-1185">Reference proteome</keyword>
<feature type="transmembrane region" description="Helical" evidence="10">
    <location>
        <begin position="165"/>
        <end position="188"/>
    </location>
</feature>
<dbReference type="InterPro" id="IPR050480">
    <property type="entry name" value="CysZ-like"/>
</dbReference>
<evidence type="ECO:0000256" key="8">
    <source>
        <dbReference type="ARBA" id="ARBA00023032"/>
    </source>
</evidence>
<dbReference type="GO" id="GO:0005886">
    <property type="term" value="C:plasma membrane"/>
    <property type="evidence" value="ECO:0007669"/>
    <property type="project" value="TreeGrafter"/>
</dbReference>
<evidence type="ECO:0000256" key="9">
    <source>
        <dbReference type="ARBA" id="ARBA00023136"/>
    </source>
</evidence>
<evidence type="ECO:0000256" key="10">
    <source>
        <dbReference type="SAM" id="Phobius"/>
    </source>
</evidence>
<evidence type="ECO:0000256" key="4">
    <source>
        <dbReference type="ARBA" id="ARBA00022519"/>
    </source>
</evidence>
<accession>A0A9X2VK46</accession>
<feature type="transmembrane region" description="Helical" evidence="10">
    <location>
        <begin position="209"/>
        <end position="234"/>
    </location>
</feature>
<dbReference type="InterPro" id="IPR059112">
    <property type="entry name" value="CysZ/EI24"/>
</dbReference>
<evidence type="ECO:0000313" key="11">
    <source>
        <dbReference type="EMBL" id="MCS7478101.1"/>
    </source>
</evidence>
<feature type="transmembrane region" description="Helical" evidence="10">
    <location>
        <begin position="139"/>
        <end position="159"/>
    </location>
</feature>
<sequence>MLKDFSTGVGLLAKGFGLVFRSPKLLLIGAIPAVISSALLIGSLVLLATNINGIAEWATPFADDWSETVRTVTRVAAGISMLGAFLAVSMLAFTAITIVIGGPFYEHIAETIEDTELGGVPDAEQVPWWRSALNGVRDAVLLIGLAILFAVPLFAAGFIPVVGQTVVPVIAVCVNGWLLGIELTGIPFTRRGKTLKERRAMLRTKRATALGFAVPSYLLCLIPLAAIVVMPAAMAGGTVLAHRLITGQPGRVPAYQPYRNGTQAS</sequence>
<keyword evidence="9 10" id="KW-0472">Membrane</keyword>
<keyword evidence="2" id="KW-0813">Transport</keyword>
<evidence type="ECO:0000256" key="1">
    <source>
        <dbReference type="ARBA" id="ARBA00004141"/>
    </source>
</evidence>
<comment type="caution">
    <text evidence="11">The sequence shown here is derived from an EMBL/GenBank/DDBJ whole genome shotgun (WGS) entry which is preliminary data.</text>
</comment>
<dbReference type="GO" id="GO:0000103">
    <property type="term" value="P:sulfate assimilation"/>
    <property type="evidence" value="ECO:0007669"/>
    <property type="project" value="TreeGrafter"/>
</dbReference>
<evidence type="ECO:0000256" key="7">
    <source>
        <dbReference type="ARBA" id="ARBA00022989"/>
    </source>
</evidence>
<dbReference type="Proteomes" id="UP001141259">
    <property type="component" value="Unassembled WGS sequence"/>
</dbReference>
<feature type="transmembrane region" description="Helical" evidence="10">
    <location>
        <begin position="75"/>
        <end position="100"/>
    </location>
</feature>
<proteinExistence type="predicted"/>
<dbReference type="PANTHER" id="PTHR37468">
    <property type="entry name" value="SULFATE TRANSPORTER CYSZ"/>
    <property type="match status" value="1"/>
</dbReference>
<evidence type="ECO:0000313" key="12">
    <source>
        <dbReference type="Proteomes" id="UP001141259"/>
    </source>
</evidence>
<gene>
    <name evidence="11" type="ORF">NZH93_14670</name>
</gene>
<evidence type="ECO:0000256" key="3">
    <source>
        <dbReference type="ARBA" id="ARBA00022475"/>
    </source>
</evidence>
<keyword evidence="8" id="KW-0764">Sulfate transport</keyword>
<comment type="subcellular location">
    <subcellularLocation>
        <location evidence="1">Membrane</location>
        <topology evidence="1">Multi-pass membrane protein</topology>
    </subcellularLocation>
</comment>
<evidence type="ECO:0000256" key="5">
    <source>
        <dbReference type="ARBA" id="ARBA00022605"/>
    </source>
</evidence>
<protein>
    <submittedName>
        <fullName evidence="11">EI24 domain-containing protein</fullName>
    </submittedName>
</protein>
<name>A0A9X2VK46_9PSEU</name>
<dbReference type="GO" id="GO:0009675">
    <property type="term" value="F:high-affinity sulfate:proton symporter activity"/>
    <property type="evidence" value="ECO:0007669"/>
    <property type="project" value="TreeGrafter"/>
</dbReference>
<keyword evidence="3" id="KW-1003">Cell membrane</keyword>
<keyword evidence="6 10" id="KW-0812">Transmembrane</keyword>
<keyword evidence="7 10" id="KW-1133">Transmembrane helix</keyword>
<dbReference type="PANTHER" id="PTHR37468:SF1">
    <property type="entry name" value="SULFATE TRANSPORTER CYSZ"/>
    <property type="match status" value="1"/>
</dbReference>
<evidence type="ECO:0000256" key="2">
    <source>
        <dbReference type="ARBA" id="ARBA00022448"/>
    </source>
</evidence>
<reference evidence="11" key="1">
    <citation type="submission" date="2022-08" db="EMBL/GenBank/DDBJ databases">
        <authorList>
            <person name="Tistechok S."/>
            <person name="Samborskyy M."/>
            <person name="Roman I."/>
        </authorList>
    </citation>
    <scope>NUCLEOTIDE SEQUENCE</scope>
    <source>
        <strain evidence="11">DSM 103496</strain>
    </source>
</reference>
<feature type="transmembrane region" description="Helical" evidence="10">
    <location>
        <begin position="25"/>
        <end position="55"/>
    </location>
</feature>
<keyword evidence="5" id="KW-0028">Amino-acid biosynthesis</keyword>
<evidence type="ECO:0000256" key="6">
    <source>
        <dbReference type="ARBA" id="ARBA00022692"/>
    </source>
</evidence>
<dbReference type="GO" id="GO:0019344">
    <property type="term" value="P:cysteine biosynthetic process"/>
    <property type="evidence" value="ECO:0007669"/>
    <property type="project" value="TreeGrafter"/>
</dbReference>
<dbReference type="Pfam" id="PF07264">
    <property type="entry name" value="EI24"/>
    <property type="match status" value="1"/>
</dbReference>
<keyword evidence="4" id="KW-0997">Cell inner membrane</keyword>